<accession>A0A919A4C2</accession>
<gene>
    <name evidence="2" type="ORF">GCM10014715_45340</name>
</gene>
<keyword evidence="3" id="KW-1185">Reference proteome</keyword>
<feature type="compositionally biased region" description="Basic and acidic residues" evidence="1">
    <location>
        <begin position="10"/>
        <end position="26"/>
    </location>
</feature>
<evidence type="ECO:0000313" key="2">
    <source>
        <dbReference type="EMBL" id="GHE84173.1"/>
    </source>
</evidence>
<feature type="region of interest" description="Disordered" evidence="1">
    <location>
        <begin position="1"/>
        <end position="54"/>
    </location>
</feature>
<dbReference type="EMBL" id="BNBC01000021">
    <property type="protein sequence ID" value="GHE84173.1"/>
    <property type="molecule type" value="Genomic_DNA"/>
</dbReference>
<sequence length="76" mass="8205">MTCAFVPLMPKDEMPARRGRLSDSGHSRASVRSATLPADQSIWSERSSEWREGGSTPCRIAITILMMPATPAAACV</sequence>
<evidence type="ECO:0000313" key="3">
    <source>
        <dbReference type="Proteomes" id="UP000641386"/>
    </source>
</evidence>
<comment type="caution">
    <text evidence="2">The sequence shown here is derived from an EMBL/GenBank/DDBJ whole genome shotgun (WGS) entry which is preliminary data.</text>
</comment>
<proteinExistence type="predicted"/>
<dbReference type="AlphaFoldDB" id="A0A919A4C2"/>
<reference evidence="2" key="1">
    <citation type="journal article" date="2014" name="Int. J. Syst. Evol. Microbiol.">
        <title>Complete genome sequence of Corynebacterium casei LMG S-19264T (=DSM 44701T), isolated from a smear-ripened cheese.</title>
        <authorList>
            <consortium name="US DOE Joint Genome Institute (JGI-PGF)"/>
            <person name="Walter F."/>
            <person name="Albersmeier A."/>
            <person name="Kalinowski J."/>
            <person name="Ruckert C."/>
        </authorList>
    </citation>
    <scope>NUCLEOTIDE SEQUENCE</scope>
    <source>
        <strain evidence="2">JCM 3302</strain>
    </source>
</reference>
<protein>
    <submittedName>
        <fullName evidence="2">Uncharacterized protein</fullName>
    </submittedName>
</protein>
<evidence type="ECO:0000256" key="1">
    <source>
        <dbReference type="SAM" id="MobiDB-lite"/>
    </source>
</evidence>
<organism evidence="2 3">
    <name type="scientific">Streptomyces spiralis</name>
    <dbReference type="NCBI Taxonomy" id="66376"/>
    <lineage>
        <taxon>Bacteria</taxon>
        <taxon>Bacillati</taxon>
        <taxon>Actinomycetota</taxon>
        <taxon>Actinomycetes</taxon>
        <taxon>Kitasatosporales</taxon>
        <taxon>Streptomycetaceae</taxon>
        <taxon>Streptomyces</taxon>
    </lineage>
</organism>
<reference evidence="2" key="2">
    <citation type="submission" date="2020-09" db="EMBL/GenBank/DDBJ databases">
        <authorList>
            <person name="Sun Q."/>
            <person name="Ohkuma M."/>
        </authorList>
    </citation>
    <scope>NUCLEOTIDE SEQUENCE</scope>
    <source>
        <strain evidence="2">JCM 3302</strain>
    </source>
</reference>
<dbReference type="Proteomes" id="UP000641386">
    <property type="component" value="Unassembled WGS sequence"/>
</dbReference>
<name>A0A919A4C2_9ACTN</name>